<protein>
    <submittedName>
        <fullName evidence="2">Uncharacterized protein</fullName>
    </submittedName>
</protein>
<organism evidence="2 3">
    <name type="scientific">Holothuria leucospilota</name>
    <name type="common">Black long sea cucumber</name>
    <name type="synonym">Mertensiothuria leucospilota</name>
    <dbReference type="NCBI Taxonomy" id="206669"/>
    <lineage>
        <taxon>Eukaryota</taxon>
        <taxon>Metazoa</taxon>
        <taxon>Echinodermata</taxon>
        <taxon>Eleutherozoa</taxon>
        <taxon>Echinozoa</taxon>
        <taxon>Holothuroidea</taxon>
        <taxon>Aspidochirotacea</taxon>
        <taxon>Aspidochirotida</taxon>
        <taxon>Holothuriidae</taxon>
        <taxon>Holothuria</taxon>
    </lineage>
</organism>
<comment type="caution">
    <text evidence="2">The sequence shown here is derived from an EMBL/GenBank/DDBJ whole genome shotgun (WGS) entry which is preliminary data.</text>
</comment>
<feature type="region of interest" description="Disordered" evidence="1">
    <location>
        <begin position="1"/>
        <end position="29"/>
    </location>
</feature>
<evidence type="ECO:0000313" key="2">
    <source>
        <dbReference type="EMBL" id="KAJ8032189.1"/>
    </source>
</evidence>
<dbReference type="AlphaFoldDB" id="A0A9Q1H3M4"/>
<dbReference type="Proteomes" id="UP001152320">
    <property type="component" value="Chromosome 12"/>
</dbReference>
<dbReference type="Gene3D" id="3.30.70.1820">
    <property type="entry name" value="L1 transposable element, RRM domain"/>
    <property type="match status" value="1"/>
</dbReference>
<evidence type="ECO:0000313" key="3">
    <source>
        <dbReference type="Proteomes" id="UP001152320"/>
    </source>
</evidence>
<reference evidence="2" key="1">
    <citation type="submission" date="2021-10" db="EMBL/GenBank/DDBJ databases">
        <title>Tropical sea cucumber genome reveals ecological adaptation and Cuvierian tubules defense mechanism.</title>
        <authorList>
            <person name="Chen T."/>
        </authorList>
    </citation>
    <scope>NUCLEOTIDE SEQUENCE</scope>
    <source>
        <strain evidence="2">Nanhai2018</strain>
        <tissue evidence="2">Muscle</tissue>
    </source>
</reference>
<gene>
    <name evidence="2" type="ORF">HOLleu_25644</name>
</gene>
<name>A0A9Q1H3M4_HOLLE</name>
<accession>A0A9Q1H3M4</accession>
<proteinExistence type="predicted"/>
<dbReference type="EMBL" id="JAIZAY010000012">
    <property type="protein sequence ID" value="KAJ8032189.1"/>
    <property type="molecule type" value="Genomic_DNA"/>
</dbReference>
<sequence>MKTKQFKGYRNTGETRRAASEQNPDGEFNFLDPEIERAHREGGSRNGKPGHLLVKMLRHQDKGNILTSQRTQHEVLDFCTGDDLTKVDLEENRKYSDEVRNSFGTGIRSHFAAGKWLDRMGNLVPFYVTNQPGRTREVEIYQVETV</sequence>
<keyword evidence="3" id="KW-1185">Reference proteome</keyword>
<evidence type="ECO:0000256" key="1">
    <source>
        <dbReference type="SAM" id="MobiDB-lite"/>
    </source>
</evidence>